<keyword evidence="3" id="KW-1185">Reference proteome</keyword>
<gene>
    <name evidence="2" type="ORF">PG994_001169</name>
</gene>
<feature type="compositionally biased region" description="Polar residues" evidence="1">
    <location>
        <begin position="144"/>
        <end position="158"/>
    </location>
</feature>
<organism evidence="2 3">
    <name type="scientific">Apiospora phragmitis</name>
    <dbReference type="NCBI Taxonomy" id="2905665"/>
    <lineage>
        <taxon>Eukaryota</taxon>
        <taxon>Fungi</taxon>
        <taxon>Dikarya</taxon>
        <taxon>Ascomycota</taxon>
        <taxon>Pezizomycotina</taxon>
        <taxon>Sordariomycetes</taxon>
        <taxon>Xylariomycetidae</taxon>
        <taxon>Amphisphaeriales</taxon>
        <taxon>Apiosporaceae</taxon>
        <taxon>Apiospora</taxon>
    </lineage>
</organism>
<proteinExistence type="predicted"/>
<evidence type="ECO:0000256" key="1">
    <source>
        <dbReference type="SAM" id="MobiDB-lite"/>
    </source>
</evidence>
<evidence type="ECO:0000313" key="2">
    <source>
        <dbReference type="EMBL" id="KAK8086195.1"/>
    </source>
</evidence>
<protein>
    <recommendedName>
        <fullName evidence="4">AT hook domain-containing protein</fullName>
    </recommendedName>
</protein>
<reference evidence="2 3" key="1">
    <citation type="submission" date="2023-01" db="EMBL/GenBank/DDBJ databases">
        <title>Analysis of 21 Apiospora genomes using comparative genomics revels a genus with tremendous synthesis potential of carbohydrate active enzymes and secondary metabolites.</title>
        <authorList>
            <person name="Sorensen T."/>
        </authorList>
    </citation>
    <scope>NUCLEOTIDE SEQUENCE [LARGE SCALE GENOMIC DNA]</scope>
    <source>
        <strain evidence="2 3">CBS 135458</strain>
    </source>
</reference>
<dbReference type="RefSeq" id="XP_066720719.1">
    <property type="nucleotide sequence ID" value="XM_066852578.1"/>
</dbReference>
<sequence length="233" mass="25407">MLSVPETVDNKSRFSSSRISPRKQTFELDVGDERSPQRLLVTVEANETMANAAQRSITNRRLFGPAAPPRRPRSRSRRRETTTTTIVPLRGLTDDEGGELGSELNTPRKRGRPLGSKNGTPALRGKKRSGTPLARRSPAKTRQSKNPESEMSTFSSDAQLDMGTDGVDPEDEPTPKAKPTKARKNTPAAKRLGGTPAAVASSKPTGRKRGRPRKALNPDEMAILTSGRWTTGR</sequence>
<dbReference type="GeneID" id="92085641"/>
<feature type="compositionally biased region" description="Polar residues" evidence="1">
    <location>
        <begin position="13"/>
        <end position="23"/>
    </location>
</feature>
<feature type="compositionally biased region" description="Basic residues" evidence="1">
    <location>
        <begin position="205"/>
        <end position="214"/>
    </location>
</feature>
<dbReference type="Proteomes" id="UP001480595">
    <property type="component" value="Unassembled WGS sequence"/>
</dbReference>
<evidence type="ECO:0008006" key="4">
    <source>
        <dbReference type="Google" id="ProtNLM"/>
    </source>
</evidence>
<feature type="region of interest" description="Disordered" evidence="1">
    <location>
        <begin position="1"/>
        <end position="35"/>
    </location>
</feature>
<evidence type="ECO:0000313" key="3">
    <source>
        <dbReference type="Proteomes" id="UP001480595"/>
    </source>
</evidence>
<feature type="region of interest" description="Disordered" evidence="1">
    <location>
        <begin position="53"/>
        <end position="233"/>
    </location>
</feature>
<dbReference type="EMBL" id="JAQQWL010000002">
    <property type="protein sequence ID" value="KAK8086195.1"/>
    <property type="molecule type" value="Genomic_DNA"/>
</dbReference>
<comment type="caution">
    <text evidence="2">The sequence shown here is derived from an EMBL/GenBank/DDBJ whole genome shotgun (WGS) entry which is preliminary data.</text>
</comment>
<name>A0ABR1WSR8_9PEZI</name>
<dbReference type="InterPro" id="IPR017956">
    <property type="entry name" value="AT_hook_DNA-bd_motif"/>
</dbReference>
<dbReference type="PRINTS" id="PR00929">
    <property type="entry name" value="ATHOOK"/>
</dbReference>
<accession>A0ABR1WSR8</accession>